<name>A0ABQ5S5I1_9CHLO</name>
<gene>
    <name evidence="1" type="ORF">VaNZ11_008618</name>
</gene>
<accession>A0ABQ5S5I1</accession>
<evidence type="ECO:0000313" key="1">
    <source>
        <dbReference type="EMBL" id="GLI65163.1"/>
    </source>
</evidence>
<protein>
    <submittedName>
        <fullName evidence="1">Uncharacterized protein</fullName>
    </submittedName>
</protein>
<keyword evidence="2" id="KW-1185">Reference proteome</keyword>
<reference evidence="1 2" key="1">
    <citation type="journal article" date="2023" name="IScience">
        <title>Expanded male sex-determining region conserved during the evolution of homothallism in the green alga Volvox.</title>
        <authorList>
            <person name="Yamamoto K."/>
            <person name="Matsuzaki R."/>
            <person name="Mahakham W."/>
            <person name="Heman W."/>
            <person name="Sekimoto H."/>
            <person name="Kawachi M."/>
            <person name="Minakuchi Y."/>
            <person name="Toyoda A."/>
            <person name="Nozaki H."/>
        </authorList>
    </citation>
    <scope>NUCLEOTIDE SEQUENCE [LARGE SCALE GENOMIC DNA]</scope>
    <source>
        <strain evidence="1 2">NIES-4468</strain>
    </source>
</reference>
<proteinExistence type="predicted"/>
<evidence type="ECO:0000313" key="2">
    <source>
        <dbReference type="Proteomes" id="UP001165090"/>
    </source>
</evidence>
<sequence>MSVAKDDETTVARAAADDGEYCKLTLYSDTAAATAAASTSSASASVPLDDAVSTRRRPAEALPVLLPEAADAIAFGPALSLTATFMPEPLEENAGIAIADTKTPLSPAAR</sequence>
<dbReference type="EMBL" id="BSDZ01000022">
    <property type="protein sequence ID" value="GLI65163.1"/>
    <property type="molecule type" value="Genomic_DNA"/>
</dbReference>
<organism evidence="1 2">
    <name type="scientific">Volvox africanus</name>
    <dbReference type="NCBI Taxonomy" id="51714"/>
    <lineage>
        <taxon>Eukaryota</taxon>
        <taxon>Viridiplantae</taxon>
        <taxon>Chlorophyta</taxon>
        <taxon>core chlorophytes</taxon>
        <taxon>Chlorophyceae</taxon>
        <taxon>CS clade</taxon>
        <taxon>Chlamydomonadales</taxon>
        <taxon>Volvocaceae</taxon>
        <taxon>Volvox</taxon>
    </lineage>
</organism>
<dbReference type="Proteomes" id="UP001165090">
    <property type="component" value="Unassembled WGS sequence"/>
</dbReference>
<comment type="caution">
    <text evidence="1">The sequence shown here is derived from an EMBL/GenBank/DDBJ whole genome shotgun (WGS) entry which is preliminary data.</text>
</comment>